<proteinExistence type="predicted"/>
<feature type="compositionally biased region" description="Polar residues" evidence="1">
    <location>
        <begin position="358"/>
        <end position="367"/>
    </location>
</feature>
<evidence type="ECO:0000256" key="1">
    <source>
        <dbReference type="SAM" id="MobiDB-lite"/>
    </source>
</evidence>
<keyword evidence="3" id="KW-1185">Reference proteome</keyword>
<sequence>MRLPAPMEGLGALSEKLYTLSASALMLARRLCCASAEPLSKASSEYGLLPSSGRPPFPFGLSPSFPPSLFLLSFFFLSLGVGLEAGSARGGGFICGLWGTGCTTEACAGEHACRPVSALASSVKHAPSSPPSAPSGSAPSASPAFFLPLDVGFPGEGDGASNPRPLGVVERAGDAEAPLQEAGSGWGAGSSPYSLSPSWSQRASWSLCALAWWYLSPLMCLYFLLQEGWGQSMSTGEGQARSSGGGAGGSQSVLALLAALVSSELEVGSMSEAGLFFLLAADGLALASSAAPPAVWLPLRPLLLAAAAPRVLPPAPPPPPPPAPPPPPPLPRLSEEHENQTGLVPRPGSRYLGGAQSCRVQSSKVPT</sequence>
<name>A0A4Z2GW84_9TELE</name>
<gene>
    <name evidence="2" type="ORF">EYF80_032324</name>
</gene>
<evidence type="ECO:0000313" key="2">
    <source>
        <dbReference type="EMBL" id="TNN57500.1"/>
    </source>
</evidence>
<reference evidence="2 3" key="1">
    <citation type="submission" date="2019-03" db="EMBL/GenBank/DDBJ databases">
        <title>First draft genome of Liparis tanakae, snailfish: a comprehensive survey of snailfish specific genes.</title>
        <authorList>
            <person name="Kim W."/>
            <person name="Song I."/>
            <person name="Jeong J.-H."/>
            <person name="Kim D."/>
            <person name="Kim S."/>
            <person name="Ryu S."/>
            <person name="Song J.Y."/>
            <person name="Lee S.K."/>
        </authorList>
    </citation>
    <scope>NUCLEOTIDE SEQUENCE [LARGE SCALE GENOMIC DNA]</scope>
    <source>
        <tissue evidence="2">Muscle</tissue>
    </source>
</reference>
<feature type="region of interest" description="Disordered" evidence="1">
    <location>
        <begin position="313"/>
        <end position="367"/>
    </location>
</feature>
<dbReference type="EMBL" id="SRLO01000404">
    <property type="protein sequence ID" value="TNN57500.1"/>
    <property type="molecule type" value="Genomic_DNA"/>
</dbReference>
<dbReference type="AlphaFoldDB" id="A0A4Z2GW84"/>
<accession>A0A4Z2GW84</accession>
<feature type="compositionally biased region" description="Pro residues" evidence="1">
    <location>
        <begin position="313"/>
        <end position="331"/>
    </location>
</feature>
<comment type="caution">
    <text evidence="2">The sequence shown here is derived from an EMBL/GenBank/DDBJ whole genome shotgun (WGS) entry which is preliminary data.</text>
</comment>
<evidence type="ECO:0000313" key="3">
    <source>
        <dbReference type="Proteomes" id="UP000314294"/>
    </source>
</evidence>
<protein>
    <submittedName>
        <fullName evidence="2">Uncharacterized protein</fullName>
    </submittedName>
</protein>
<dbReference type="Proteomes" id="UP000314294">
    <property type="component" value="Unassembled WGS sequence"/>
</dbReference>
<organism evidence="2 3">
    <name type="scientific">Liparis tanakae</name>
    <name type="common">Tanaka's snailfish</name>
    <dbReference type="NCBI Taxonomy" id="230148"/>
    <lineage>
        <taxon>Eukaryota</taxon>
        <taxon>Metazoa</taxon>
        <taxon>Chordata</taxon>
        <taxon>Craniata</taxon>
        <taxon>Vertebrata</taxon>
        <taxon>Euteleostomi</taxon>
        <taxon>Actinopterygii</taxon>
        <taxon>Neopterygii</taxon>
        <taxon>Teleostei</taxon>
        <taxon>Neoteleostei</taxon>
        <taxon>Acanthomorphata</taxon>
        <taxon>Eupercaria</taxon>
        <taxon>Perciformes</taxon>
        <taxon>Cottioidei</taxon>
        <taxon>Cottales</taxon>
        <taxon>Liparidae</taxon>
        <taxon>Liparis</taxon>
    </lineage>
</organism>